<gene>
    <name evidence="1" type="ORF">ACFPOB_27760</name>
</gene>
<evidence type="ECO:0000313" key="2">
    <source>
        <dbReference type="Proteomes" id="UP001596053"/>
    </source>
</evidence>
<proteinExistence type="predicted"/>
<dbReference type="Proteomes" id="UP001596053">
    <property type="component" value="Unassembled WGS sequence"/>
</dbReference>
<name>A0ABW0IYD6_9HYPH</name>
<sequence>MSLYIRDRTVDELATRLQKATGARTKTEVVRRALEQELERVESARSLRERIAPSLALADAMGQGRSDFDVKAFLDEMWGDV</sequence>
<dbReference type="EMBL" id="JBHSLW010000076">
    <property type="protein sequence ID" value="MFC5423343.1"/>
    <property type="molecule type" value="Genomic_DNA"/>
</dbReference>
<protein>
    <submittedName>
        <fullName evidence="1">Type II toxin-antitoxin system VapB family antitoxin</fullName>
    </submittedName>
</protein>
<accession>A0ABW0IYD6</accession>
<keyword evidence="2" id="KW-1185">Reference proteome</keyword>
<dbReference type="InterPro" id="IPR011660">
    <property type="entry name" value="VapB-like"/>
</dbReference>
<comment type="caution">
    <text evidence="1">The sequence shown here is derived from an EMBL/GenBank/DDBJ whole genome shotgun (WGS) entry which is preliminary data.</text>
</comment>
<dbReference type="RefSeq" id="WP_377801493.1">
    <property type="nucleotide sequence ID" value="NZ_JBHSLW010000076.1"/>
</dbReference>
<dbReference type="Pfam" id="PF07704">
    <property type="entry name" value="PSK_trans_fac"/>
    <property type="match status" value="1"/>
</dbReference>
<reference evidence="2" key="1">
    <citation type="journal article" date="2019" name="Int. J. Syst. Evol. Microbiol.">
        <title>The Global Catalogue of Microorganisms (GCM) 10K type strain sequencing project: providing services to taxonomists for standard genome sequencing and annotation.</title>
        <authorList>
            <consortium name="The Broad Institute Genomics Platform"/>
            <consortium name="The Broad Institute Genome Sequencing Center for Infectious Disease"/>
            <person name="Wu L."/>
            <person name="Ma J."/>
        </authorList>
    </citation>
    <scope>NUCLEOTIDE SEQUENCE [LARGE SCALE GENOMIC DNA]</scope>
    <source>
        <strain evidence="2">NCAIM B.01391</strain>
    </source>
</reference>
<organism evidence="1 2">
    <name type="scientific">Bosea eneae</name>
    <dbReference type="NCBI Taxonomy" id="151454"/>
    <lineage>
        <taxon>Bacteria</taxon>
        <taxon>Pseudomonadati</taxon>
        <taxon>Pseudomonadota</taxon>
        <taxon>Alphaproteobacteria</taxon>
        <taxon>Hyphomicrobiales</taxon>
        <taxon>Boseaceae</taxon>
        <taxon>Bosea</taxon>
    </lineage>
</organism>
<evidence type="ECO:0000313" key="1">
    <source>
        <dbReference type="EMBL" id="MFC5423343.1"/>
    </source>
</evidence>